<feature type="region of interest" description="Disordered" evidence="1">
    <location>
        <begin position="703"/>
        <end position="748"/>
    </location>
</feature>
<evidence type="ECO:0000313" key="3">
    <source>
        <dbReference type="Proteomes" id="UP000583944"/>
    </source>
</evidence>
<comment type="caution">
    <text evidence="2">The sequence shown here is derived from an EMBL/GenBank/DDBJ whole genome shotgun (WGS) entry which is preliminary data.</text>
</comment>
<accession>A0A7J6XR46</accession>
<feature type="region of interest" description="Disordered" evidence="1">
    <location>
        <begin position="262"/>
        <end position="362"/>
    </location>
</feature>
<feature type="region of interest" description="Disordered" evidence="1">
    <location>
        <begin position="228"/>
        <end position="249"/>
    </location>
</feature>
<protein>
    <submittedName>
        <fullName evidence="2">Uncharacterized protein</fullName>
    </submittedName>
</protein>
<feature type="compositionally biased region" description="Basic and acidic residues" evidence="1">
    <location>
        <begin position="277"/>
        <end position="293"/>
    </location>
</feature>
<feature type="region of interest" description="Disordered" evidence="1">
    <location>
        <begin position="608"/>
        <end position="643"/>
    </location>
</feature>
<dbReference type="VEuPathDB" id="TriTrypDB:ECC02_010209"/>
<feature type="compositionally biased region" description="Low complexity" evidence="1">
    <location>
        <begin position="228"/>
        <end position="239"/>
    </location>
</feature>
<name>A0A7J6XR46_TRYCR</name>
<feature type="compositionally biased region" description="Basic and acidic residues" evidence="1">
    <location>
        <begin position="309"/>
        <end position="318"/>
    </location>
</feature>
<evidence type="ECO:0000313" key="2">
    <source>
        <dbReference type="EMBL" id="KAF5216962.1"/>
    </source>
</evidence>
<reference evidence="2 3" key="1">
    <citation type="journal article" date="2019" name="Genome Biol. Evol.">
        <title>Nanopore Sequencing Significantly Improves Genome Assembly of the Protozoan Parasite Trypanosoma cruzi.</title>
        <authorList>
            <person name="Diaz-Viraque F."/>
            <person name="Pita S."/>
            <person name="Greif G."/>
            <person name="de Souza R.C.M."/>
            <person name="Iraola G."/>
            <person name="Robello C."/>
        </authorList>
    </citation>
    <scope>NUCLEOTIDE SEQUENCE [LARGE SCALE GENOMIC DNA]</scope>
    <source>
        <strain evidence="2 3">Berenice</strain>
    </source>
</reference>
<dbReference type="Proteomes" id="UP000583944">
    <property type="component" value="Unassembled WGS sequence"/>
</dbReference>
<feature type="region of interest" description="Disordered" evidence="1">
    <location>
        <begin position="445"/>
        <end position="489"/>
    </location>
</feature>
<sequence length="815" mass="92535">MCLIVFSHRESYRHKYKYKYPYLHPDIYHGIITWLENMSVPFKYRQHIRDIHESFHDGKPISEEELMSVMDIIASAEHQALIDQYRAKCPLNSNSFLSLMYELQKASKISYDDLVWNYIRGALKRGVFNGEDRTDLKTLRSTLDPLMRAVRLDVPNLYKAHAPPDGEGKITVDQLCDVFRAMYPANQIVYLEMYKWSRTKKVTKGRGSITELAKNFEVMTPPPFAVSAPPAVPTSLSVSKPPQPREDTPSEMLKATINAAVVDDSTETASTQQRSLRTQEKEFTTEPREELERLSQLPEEGPNLPDRSVPTEKWKSTSEADGEANKPAVEIQLPDVGETNLRDSTNPKVEENTEASSIKETEANIQLTPSLFSEKKLENGTVFSTSLPAATFPSPPLDPHDQQEPLEGEKDAVKNFIASERPSVSVTSLGSFPYCDLPPNVQVERRPGLNFNPSYIRDMEPPVRKHKSSTDGDNKSSLPPRLRGHEEQPAWEHEEVLLDAMLSRVVPGKPVDSQVMEYLKELARQEGELESALRAEMENLTSNMLACEIVEQRMMILRAQRQAQCFDRMESRRCKLLEEMEKYLSGSRKAHGQNKVLLAGIKESGMVSCRKDGHSSDHDGNSTKAREKSTDFVSMFTPPPPLLSAERQRSTLKRDLRLGEKLQRMQSRSPRPASMRRVSLPQDPHFQTQQLPSCMETEFLQRSPTSHSFGNTSQRGRWAKKTTPRQPVPVVHSRPIQQQKKQHLSPRHFGGEDFTILVNSGARSSQSPLPRQTPNRGVHPHLTTRMAAEVLTSSQLQRKIEERLEARFSKAFQAH</sequence>
<evidence type="ECO:0000256" key="1">
    <source>
        <dbReference type="SAM" id="MobiDB-lite"/>
    </source>
</evidence>
<feature type="compositionally biased region" description="Basic and acidic residues" evidence="1">
    <location>
        <begin position="457"/>
        <end position="474"/>
    </location>
</feature>
<dbReference type="AlphaFoldDB" id="A0A7J6XR46"/>
<gene>
    <name evidence="2" type="ORF">ECC02_010209</name>
</gene>
<feature type="compositionally biased region" description="Polar residues" evidence="1">
    <location>
        <begin position="267"/>
        <end position="276"/>
    </location>
</feature>
<dbReference type="VEuPathDB" id="TriTrypDB:BCY84_15890"/>
<dbReference type="EMBL" id="JABDHM010000163">
    <property type="protein sequence ID" value="KAF5216962.1"/>
    <property type="molecule type" value="Genomic_DNA"/>
</dbReference>
<feature type="compositionally biased region" description="Basic and acidic residues" evidence="1">
    <location>
        <begin position="609"/>
        <end position="630"/>
    </location>
</feature>
<feature type="compositionally biased region" description="Polar residues" evidence="1">
    <location>
        <begin position="703"/>
        <end position="715"/>
    </location>
</feature>
<organism evidence="2 3">
    <name type="scientific">Trypanosoma cruzi</name>
    <dbReference type="NCBI Taxonomy" id="5693"/>
    <lineage>
        <taxon>Eukaryota</taxon>
        <taxon>Discoba</taxon>
        <taxon>Euglenozoa</taxon>
        <taxon>Kinetoplastea</taxon>
        <taxon>Metakinetoplastina</taxon>
        <taxon>Trypanosomatida</taxon>
        <taxon>Trypanosomatidae</taxon>
        <taxon>Trypanosoma</taxon>
        <taxon>Schizotrypanum</taxon>
    </lineage>
</organism>
<proteinExistence type="predicted"/>